<dbReference type="PANTHER" id="PTHR36566:SF1">
    <property type="entry name" value="PYRIDINIUM-3,5-BISTHIOCARBOXYLIC ACID MONONUCLEOTIDE NICKEL INSERTION PROTEIN"/>
    <property type="match status" value="1"/>
</dbReference>
<gene>
    <name evidence="2" type="ORF">KEM10_01685</name>
</gene>
<reference evidence="2 3" key="1">
    <citation type="journal article" date="2015" name="Int. J. Syst. Evol. Microbiol.">
        <title>Carboxylicivirga linearis sp. nov., isolated from a sea cucumber culture pond.</title>
        <authorList>
            <person name="Wang F.Q."/>
            <person name="Zhou Y.X."/>
            <person name="Lin X.Z."/>
            <person name="Chen G.J."/>
            <person name="Du Z.J."/>
        </authorList>
    </citation>
    <scope>NUCLEOTIDE SEQUENCE [LARGE SCALE GENOMIC DNA]</scope>
    <source>
        <strain evidence="2 3">FB218</strain>
    </source>
</reference>
<organism evidence="2 3">
    <name type="scientific">Carboxylicivirga linearis</name>
    <dbReference type="NCBI Taxonomy" id="1628157"/>
    <lineage>
        <taxon>Bacteria</taxon>
        <taxon>Pseudomonadati</taxon>
        <taxon>Bacteroidota</taxon>
        <taxon>Bacteroidia</taxon>
        <taxon>Marinilabiliales</taxon>
        <taxon>Marinilabiliaceae</taxon>
        <taxon>Carboxylicivirga</taxon>
    </lineage>
</organism>
<proteinExistence type="predicted"/>
<dbReference type="InterPro" id="IPR002822">
    <property type="entry name" value="Ni_insertion"/>
</dbReference>
<accession>A0ABS5JQ82</accession>
<dbReference type="Proteomes" id="UP000708576">
    <property type="component" value="Unassembled WGS sequence"/>
</dbReference>
<evidence type="ECO:0000313" key="3">
    <source>
        <dbReference type="Proteomes" id="UP000708576"/>
    </source>
</evidence>
<protein>
    <submittedName>
        <fullName evidence="2">DUF111 family protein</fullName>
    </submittedName>
</protein>
<dbReference type="RefSeq" id="WP_212212645.1">
    <property type="nucleotide sequence ID" value="NZ_JAGUCO010000001.1"/>
</dbReference>
<dbReference type="EMBL" id="JAGUCO010000001">
    <property type="protein sequence ID" value="MBS2096969.1"/>
    <property type="molecule type" value="Genomic_DNA"/>
</dbReference>
<evidence type="ECO:0000256" key="1">
    <source>
        <dbReference type="ARBA" id="ARBA00022596"/>
    </source>
</evidence>
<dbReference type="PANTHER" id="PTHR36566">
    <property type="entry name" value="NICKEL INSERTION PROTEIN-RELATED"/>
    <property type="match status" value="1"/>
</dbReference>
<dbReference type="Pfam" id="PF01969">
    <property type="entry name" value="Ni_insertion"/>
    <property type="match status" value="2"/>
</dbReference>
<comment type="caution">
    <text evidence="2">The sequence shown here is derived from an EMBL/GenBank/DDBJ whole genome shotgun (WGS) entry which is preliminary data.</text>
</comment>
<keyword evidence="1" id="KW-0533">Nickel</keyword>
<name>A0ABS5JQ82_9BACT</name>
<keyword evidence="3" id="KW-1185">Reference proteome</keyword>
<sequence>MQLVIDPTGGIAGDMFAAALISAGADEKLMIDAMLLAGRKIGNAQIEIENSADGAKRLKMQVEHHHGHLSGHKAYHLLEHIFDDLNIEGVYRDFGFKALDVLVKAEIKAHKENTFLTDHIHAHTHHDHDHHHGHTHEHPHEDAYLHEAQDILIDITGAAYGLQLLKAPTEAVLSHPVNWGGGHITFSHGHLPVPAPATKIIFDMFEIPGQMGPLEVELCTPTGSSILAALNSKLGDAGDGEIISSGIARGGKDFDIPPLKIELKK</sequence>
<evidence type="ECO:0000313" key="2">
    <source>
        <dbReference type="EMBL" id="MBS2096969.1"/>
    </source>
</evidence>